<feature type="compositionally biased region" description="Polar residues" evidence="1">
    <location>
        <begin position="137"/>
        <end position="152"/>
    </location>
</feature>
<protein>
    <submittedName>
        <fullName evidence="2">Uncharacterized protein</fullName>
    </submittedName>
</protein>
<proteinExistence type="predicted"/>
<gene>
    <name evidence="2" type="ORF">THS5294_01552</name>
</gene>
<evidence type="ECO:0000313" key="2">
    <source>
        <dbReference type="EMBL" id="CUH60263.1"/>
    </source>
</evidence>
<sequence>MTSFRHVIHARIDADMKLFYGNSAFRSHNFQCAIKGLALKFQTARYAKTKHLLQRAVALAAGRFFGFEAKPGGIIAMTSQCFVCGNPVAPFGFGWPGPRSQKPTDKCGYLRTCGEHRPAGEQRRLDAIAKAYGRPTPSKQETTPTNTKGINA</sequence>
<dbReference type="AlphaFoldDB" id="A0A0P1FM49"/>
<feature type="region of interest" description="Disordered" evidence="1">
    <location>
        <begin position="131"/>
        <end position="152"/>
    </location>
</feature>
<evidence type="ECO:0000256" key="1">
    <source>
        <dbReference type="SAM" id="MobiDB-lite"/>
    </source>
</evidence>
<name>A0A0P1FM49_9RHOB</name>
<accession>A0A0P1FM49</accession>
<organism evidence="2 3">
    <name type="scientific">Thalassobacter stenotrophicus</name>
    <dbReference type="NCBI Taxonomy" id="266809"/>
    <lineage>
        <taxon>Bacteria</taxon>
        <taxon>Pseudomonadati</taxon>
        <taxon>Pseudomonadota</taxon>
        <taxon>Alphaproteobacteria</taxon>
        <taxon>Rhodobacterales</taxon>
        <taxon>Roseobacteraceae</taxon>
        <taxon>Thalassobacter</taxon>
    </lineage>
</organism>
<dbReference type="Proteomes" id="UP000051298">
    <property type="component" value="Unassembled WGS sequence"/>
</dbReference>
<evidence type="ECO:0000313" key="3">
    <source>
        <dbReference type="Proteomes" id="UP000051298"/>
    </source>
</evidence>
<reference evidence="2 3" key="1">
    <citation type="submission" date="2015-09" db="EMBL/GenBank/DDBJ databases">
        <authorList>
            <consortium name="Swine Surveillance"/>
        </authorList>
    </citation>
    <scope>NUCLEOTIDE SEQUENCE [LARGE SCALE GENOMIC DNA]</scope>
    <source>
        <strain evidence="2 3">CECT 5294</strain>
    </source>
</reference>
<dbReference type="EMBL" id="CYRX01000025">
    <property type="protein sequence ID" value="CUH60263.1"/>
    <property type="molecule type" value="Genomic_DNA"/>
</dbReference>